<dbReference type="FunFam" id="3.30.420.10:FF:000277">
    <property type="match status" value="1"/>
</dbReference>
<dbReference type="AlphaFoldDB" id="F0ZJP4"/>
<dbReference type="InterPro" id="IPR036397">
    <property type="entry name" value="RNaseH_sf"/>
</dbReference>
<dbReference type="InterPro" id="IPR012337">
    <property type="entry name" value="RNaseH-like_sf"/>
</dbReference>
<dbReference type="GO" id="GO:0003676">
    <property type="term" value="F:nucleic acid binding"/>
    <property type="evidence" value="ECO:0007669"/>
    <property type="project" value="InterPro"/>
</dbReference>
<dbReference type="PANTHER" id="PTHR38462:SF1">
    <property type="entry name" value="YPRB RIBONUCLEASE H-LIKE DOMAIN-CONTAINING PROTEIN"/>
    <property type="match status" value="1"/>
</dbReference>
<dbReference type="EMBL" id="GL871045">
    <property type="protein sequence ID" value="EGC35850.1"/>
    <property type="molecule type" value="Genomic_DNA"/>
</dbReference>
<sequence length="362" mass="41962">MKQSLEQFGKSIEYFCNLYSIPQPTKLHLKTNKETITYLVDLSNEIGCPLTSIAHLSTNPVELFFSLVRSKVHYPSYYEFCIYEKSAYKELIKSKIVQNNRYEASIKKVNKCYGSLQTKLDGNVIPESVKLVSKYREEEVRVFERIIKIIEPDEYEESEDSSFPFTDSMSADERRRVITLTFYLKRILSIRELSCFGEQTRFKASGRAALQVCIFDGCQAMFANSASYESHVTQPHQILSKEDVQKYKQVLEDQEKFKKQFNDVFGKFETQPDQSKCNIFILDSETTDLTSNAEIIELSCACLNGEAFYRKSNPTIPITPESTKINNLTSKDLAGHQYWEKVEENFLILLSNNRQMMMLQFI</sequence>
<name>F0ZJP4_DICPU</name>
<dbReference type="Gene3D" id="3.30.420.10">
    <property type="entry name" value="Ribonuclease H-like superfamily/Ribonuclease H"/>
    <property type="match status" value="1"/>
</dbReference>
<dbReference type="InParanoid" id="F0ZJP4"/>
<accession>F0ZJP4</accession>
<gene>
    <name evidence="1" type="ORF">DICPUDRAFT_78483</name>
</gene>
<dbReference type="RefSeq" id="XP_003287639.1">
    <property type="nucleotide sequence ID" value="XM_003287591.1"/>
</dbReference>
<dbReference type="VEuPathDB" id="AmoebaDB:DICPUDRAFT_78483"/>
<keyword evidence="2" id="KW-1185">Reference proteome</keyword>
<dbReference type="GeneID" id="10500666"/>
<dbReference type="OrthoDB" id="23802at2759"/>
<dbReference type="SUPFAM" id="SSF53098">
    <property type="entry name" value="Ribonuclease H-like"/>
    <property type="match status" value="1"/>
</dbReference>
<organism evidence="1 2">
    <name type="scientific">Dictyostelium purpureum</name>
    <name type="common">Slime mold</name>
    <dbReference type="NCBI Taxonomy" id="5786"/>
    <lineage>
        <taxon>Eukaryota</taxon>
        <taxon>Amoebozoa</taxon>
        <taxon>Evosea</taxon>
        <taxon>Eumycetozoa</taxon>
        <taxon>Dictyostelia</taxon>
        <taxon>Dictyosteliales</taxon>
        <taxon>Dictyosteliaceae</taxon>
        <taxon>Dictyostelium</taxon>
    </lineage>
</organism>
<evidence type="ECO:0000313" key="1">
    <source>
        <dbReference type="EMBL" id="EGC35850.1"/>
    </source>
</evidence>
<evidence type="ECO:0000313" key="2">
    <source>
        <dbReference type="Proteomes" id="UP000001064"/>
    </source>
</evidence>
<proteinExistence type="predicted"/>
<reference evidence="2" key="1">
    <citation type="journal article" date="2011" name="Genome Biol.">
        <title>Comparative genomics of the social amoebae Dictyostelium discoideum and Dictyostelium purpureum.</title>
        <authorList>
            <consortium name="US DOE Joint Genome Institute (JGI-PGF)"/>
            <person name="Sucgang R."/>
            <person name="Kuo A."/>
            <person name="Tian X."/>
            <person name="Salerno W."/>
            <person name="Parikh A."/>
            <person name="Feasley C.L."/>
            <person name="Dalin E."/>
            <person name="Tu H."/>
            <person name="Huang E."/>
            <person name="Barry K."/>
            <person name="Lindquist E."/>
            <person name="Shapiro H."/>
            <person name="Bruce D."/>
            <person name="Schmutz J."/>
            <person name="Salamov A."/>
            <person name="Fey P."/>
            <person name="Gaudet P."/>
            <person name="Anjard C."/>
            <person name="Babu M.M."/>
            <person name="Basu S."/>
            <person name="Bushmanova Y."/>
            <person name="van der Wel H."/>
            <person name="Katoh-Kurasawa M."/>
            <person name="Dinh C."/>
            <person name="Coutinho P.M."/>
            <person name="Saito T."/>
            <person name="Elias M."/>
            <person name="Schaap P."/>
            <person name="Kay R.R."/>
            <person name="Henrissat B."/>
            <person name="Eichinger L."/>
            <person name="Rivero F."/>
            <person name="Putnam N.H."/>
            <person name="West C.M."/>
            <person name="Loomis W.F."/>
            <person name="Chisholm R.L."/>
            <person name="Shaulsky G."/>
            <person name="Strassmann J.E."/>
            <person name="Queller D.C."/>
            <person name="Kuspa A."/>
            <person name="Grigoriev I.V."/>
        </authorList>
    </citation>
    <scope>NUCLEOTIDE SEQUENCE [LARGE SCALE GENOMIC DNA]</scope>
    <source>
        <strain evidence="2">QSDP1</strain>
    </source>
</reference>
<dbReference type="Proteomes" id="UP000001064">
    <property type="component" value="Unassembled WGS sequence"/>
</dbReference>
<dbReference type="PANTHER" id="PTHR38462">
    <property type="entry name" value="EXONUCLEASE-LIKE PROTEIN"/>
    <property type="match status" value="1"/>
</dbReference>
<dbReference type="GO" id="GO:0008408">
    <property type="term" value="F:3'-5' exonuclease activity"/>
    <property type="evidence" value="ECO:0000318"/>
    <property type="project" value="GO_Central"/>
</dbReference>
<dbReference type="KEGG" id="dpp:DICPUDRAFT_78483"/>
<protein>
    <submittedName>
        <fullName evidence="1">Uncharacterized protein</fullName>
    </submittedName>
</protein>